<feature type="active site" description="Proton acceptor" evidence="2">
    <location>
        <position position="60"/>
    </location>
</feature>
<feature type="binding site" evidence="2">
    <location>
        <position position="17"/>
    </location>
    <ligand>
        <name>substrate</name>
    </ligand>
</feature>
<dbReference type="Pfam" id="PF01255">
    <property type="entry name" value="Prenyltransf"/>
    <property type="match status" value="1"/>
</dbReference>
<organism evidence="3 4">
    <name type="scientific">Gloeocapsopsis crepidinum LEGE 06123</name>
    <dbReference type="NCBI Taxonomy" id="588587"/>
    <lineage>
        <taxon>Bacteria</taxon>
        <taxon>Bacillati</taxon>
        <taxon>Cyanobacteriota</taxon>
        <taxon>Cyanophyceae</taxon>
        <taxon>Oscillatoriophycideae</taxon>
        <taxon>Chroococcales</taxon>
        <taxon>Chroococcaceae</taxon>
        <taxon>Gloeocapsopsis</taxon>
    </lineage>
</organism>
<sequence>MLIPKHIGFIMDGNGRWAEQHGLPRSAGHYAGIAHIVEILDICHDFGINNVSAYVWSTENWGRPTDEVRALMSGIEELGPRLADELDSRRVRILHSGSREGVSESVLNVIDDAVNLTKTHNHRILNLAFNYGGRAEIVEGVRKVVTQQPQPEEITETTFARCLYTAELPDLDLVIRAGGEQRLSNYFLWQSAYAQLYFTEAFWPALSQQDIKGAIDYYNERLSR</sequence>
<feature type="binding site" evidence="2">
    <location>
        <position position="25"/>
    </location>
    <ligand>
        <name>substrate</name>
    </ligand>
</feature>
<feature type="binding site" evidence="2">
    <location>
        <begin position="13"/>
        <end position="16"/>
    </location>
    <ligand>
        <name>substrate</name>
    </ligand>
</feature>
<feature type="binding site" evidence="2">
    <location>
        <begin position="57"/>
        <end position="59"/>
    </location>
    <ligand>
        <name>substrate</name>
    </ligand>
</feature>
<dbReference type="EC" id="2.5.1.-" evidence="2"/>
<reference evidence="3 4" key="1">
    <citation type="submission" date="2020-10" db="EMBL/GenBank/DDBJ databases">
        <authorList>
            <person name="Castelo-Branco R."/>
            <person name="Eusebio N."/>
            <person name="Adriana R."/>
            <person name="Vieira A."/>
            <person name="Brugerolle De Fraissinette N."/>
            <person name="Rezende De Castro R."/>
            <person name="Schneider M.P."/>
            <person name="Vasconcelos V."/>
            <person name="Leao P.N."/>
        </authorList>
    </citation>
    <scope>NUCLEOTIDE SEQUENCE [LARGE SCALE GENOMIC DNA]</scope>
    <source>
        <strain evidence="3 4">LEGE 06123</strain>
    </source>
</reference>
<name>A0ABR9UUG3_9CHRO</name>
<evidence type="ECO:0000256" key="2">
    <source>
        <dbReference type="HAMAP-Rule" id="MF_01139"/>
    </source>
</evidence>
<evidence type="ECO:0000313" key="3">
    <source>
        <dbReference type="EMBL" id="MBE9191683.1"/>
    </source>
</evidence>
<dbReference type="Gene3D" id="3.40.1180.10">
    <property type="entry name" value="Decaprenyl diphosphate synthase-like"/>
    <property type="match status" value="1"/>
</dbReference>
<keyword evidence="4" id="KW-1185">Reference proteome</keyword>
<evidence type="ECO:0000313" key="4">
    <source>
        <dbReference type="Proteomes" id="UP000651156"/>
    </source>
</evidence>
<dbReference type="PANTHER" id="PTHR10291">
    <property type="entry name" value="DEHYDRODOLICHYL DIPHOSPHATE SYNTHASE FAMILY MEMBER"/>
    <property type="match status" value="1"/>
</dbReference>
<feature type="active site" evidence="2">
    <location>
        <position position="12"/>
    </location>
</feature>
<dbReference type="NCBIfam" id="TIGR00055">
    <property type="entry name" value="uppS"/>
    <property type="match status" value="1"/>
</dbReference>
<feature type="binding site" evidence="2">
    <location>
        <position position="12"/>
    </location>
    <ligand>
        <name>Mg(2+)</name>
        <dbReference type="ChEBI" id="CHEBI:18420"/>
    </ligand>
</feature>
<dbReference type="CDD" id="cd00475">
    <property type="entry name" value="Cis_IPPS"/>
    <property type="match status" value="1"/>
</dbReference>
<comment type="similarity">
    <text evidence="2">Belongs to the UPP synthase family.</text>
</comment>
<accession>A0ABR9UUG3</accession>
<dbReference type="EMBL" id="JADEWN010000037">
    <property type="protein sequence ID" value="MBE9191683.1"/>
    <property type="molecule type" value="Genomic_DNA"/>
</dbReference>
<feature type="binding site" evidence="2">
    <location>
        <position position="29"/>
    </location>
    <ligand>
        <name>substrate</name>
    </ligand>
</feature>
<dbReference type="Proteomes" id="UP000651156">
    <property type="component" value="Unassembled WGS sequence"/>
</dbReference>
<dbReference type="HAMAP" id="MF_01139">
    <property type="entry name" value="ISPT"/>
    <property type="match status" value="1"/>
</dbReference>
<keyword evidence="2" id="KW-0479">Metal-binding</keyword>
<comment type="caution">
    <text evidence="3">The sequence shown here is derived from an EMBL/GenBank/DDBJ whole genome shotgun (WGS) entry which is preliminary data.</text>
</comment>
<gene>
    <name evidence="3" type="primary">uppS</name>
    <name evidence="3" type="ORF">IQ230_15270</name>
</gene>
<dbReference type="SUPFAM" id="SSF64005">
    <property type="entry name" value="Undecaprenyl diphosphate synthase"/>
    <property type="match status" value="1"/>
</dbReference>
<keyword evidence="2" id="KW-0460">Magnesium</keyword>
<comment type="function">
    <text evidence="2">Catalyzes the condensation of isopentenyl diphosphate (IPP) with allylic pyrophosphates generating different type of terpenoids.</text>
</comment>
<proteinExistence type="inferred from homology"/>
<comment type="cofactor">
    <cofactor evidence="2">
        <name>Mg(2+)</name>
        <dbReference type="ChEBI" id="CHEBI:18420"/>
    </cofactor>
    <text evidence="2">Binds 2 magnesium ions per subunit.</text>
</comment>
<feature type="binding site" evidence="2">
    <location>
        <begin position="182"/>
        <end position="184"/>
    </location>
    <ligand>
        <name>substrate</name>
    </ligand>
</feature>
<comment type="caution">
    <text evidence="2">Lacks conserved residue(s) required for the propagation of feature annotation.</text>
</comment>
<feature type="binding site" evidence="2">
    <location>
        <position position="61"/>
    </location>
    <ligand>
        <name>substrate</name>
    </ligand>
</feature>
<feature type="binding site" evidence="2">
    <location>
        <position position="176"/>
    </location>
    <ligand>
        <name>substrate</name>
    </ligand>
</feature>
<dbReference type="InterPro" id="IPR001441">
    <property type="entry name" value="UPP_synth-like"/>
</dbReference>
<dbReference type="GO" id="GO:0008834">
    <property type="term" value="F:ditrans,polycis-undecaprenyl-diphosphate synthase [(2E,6E)-farnesyl-diphosphate specific] activity"/>
    <property type="evidence" value="ECO:0007669"/>
    <property type="project" value="UniProtKB-EC"/>
</dbReference>
<comment type="subunit">
    <text evidence="2">Homodimer.</text>
</comment>
<dbReference type="PANTHER" id="PTHR10291:SF0">
    <property type="entry name" value="DEHYDRODOLICHYL DIPHOSPHATE SYNTHASE 2"/>
    <property type="match status" value="1"/>
</dbReference>
<dbReference type="RefSeq" id="WP_193932806.1">
    <property type="nucleotide sequence ID" value="NZ_CAWPMZ010000069.1"/>
</dbReference>
<keyword evidence="1 2" id="KW-0808">Transferase</keyword>
<dbReference type="InterPro" id="IPR036424">
    <property type="entry name" value="UPP_synth-like_sf"/>
</dbReference>
<protein>
    <recommendedName>
        <fullName evidence="2">Isoprenyl transferase</fullName>
        <ecNumber evidence="2">2.5.1.-</ecNumber>
    </recommendedName>
</protein>
<evidence type="ECO:0000256" key="1">
    <source>
        <dbReference type="ARBA" id="ARBA00022679"/>
    </source>
</evidence>
<feature type="binding site" evidence="2">
    <location>
        <position position="63"/>
    </location>
    <ligand>
        <name>substrate</name>
    </ligand>
</feature>